<dbReference type="InterPro" id="IPR001628">
    <property type="entry name" value="Znf_hrmn_rcpt"/>
</dbReference>
<evidence type="ECO:0000256" key="5">
    <source>
        <dbReference type="ARBA" id="ARBA00023015"/>
    </source>
</evidence>
<feature type="region of interest" description="Disordered" evidence="11">
    <location>
        <begin position="401"/>
        <end position="432"/>
    </location>
</feature>
<dbReference type="GO" id="GO:0003700">
    <property type="term" value="F:DNA-binding transcription factor activity"/>
    <property type="evidence" value="ECO:0007669"/>
    <property type="project" value="InterPro"/>
</dbReference>
<feature type="region of interest" description="Disordered" evidence="11">
    <location>
        <begin position="1"/>
        <end position="55"/>
    </location>
</feature>
<evidence type="ECO:0000256" key="6">
    <source>
        <dbReference type="ARBA" id="ARBA00023125"/>
    </source>
</evidence>
<comment type="caution">
    <text evidence="14">The sequence shown here is derived from an EMBL/GenBank/DDBJ whole genome shotgun (WGS) entry which is preliminary data.</text>
</comment>
<evidence type="ECO:0000256" key="8">
    <source>
        <dbReference type="ARBA" id="ARBA00023170"/>
    </source>
</evidence>
<dbReference type="CDD" id="cd06952">
    <property type="entry name" value="NR_LBD_TR2_like"/>
    <property type="match status" value="1"/>
</dbReference>
<keyword evidence="2 10" id="KW-0479">Metal-binding</keyword>
<evidence type="ECO:0000256" key="11">
    <source>
        <dbReference type="SAM" id="MobiDB-lite"/>
    </source>
</evidence>
<dbReference type="PRINTS" id="PR00047">
    <property type="entry name" value="STROIDFINGER"/>
</dbReference>
<dbReference type="InterPro" id="IPR013088">
    <property type="entry name" value="Znf_NHR/GATA"/>
</dbReference>
<reference evidence="14" key="1">
    <citation type="submission" date="2023-11" db="EMBL/GenBank/DDBJ databases">
        <title>Genome assemblies of two species of porcelain crab, Petrolisthes cinctipes and Petrolisthes manimaculis (Anomura: Porcellanidae).</title>
        <authorList>
            <person name="Angst P."/>
        </authorList>
    </citation>
    <scope>NUCLEOTIDE SEQUENCE</scope>
    <source>
        <strain evidence="14">PB745_02</strain>
        <tissue evidence="14">Gill</tissue>
    </source>
</reference>
<dbReference type="Pfam" id="PF00105">
    <property type="entry name" value="zf-C4"/>
    <property type="match status" value="1"/>
</dbReference>
<dbReference type="InterPro" id="IPR048246">
    <property type="entry name" value="NR2C1/2-like_LBD"/>
</dbReference>
<evidence type="ECO:0000259" key="13">
    <source>
        <dbReference type="PROSITE" id="PS51843"/>
    </source>
</evidence>
<dbReference type="GO" id="GO:0005634">
    <property type="term" value="C:nucleus"/>
    <property type="evidence" value="ECO:0007669"/>
    <property type="project" value="UniProtKB-SubCell"/>
</dbReference>
<feature type="compositionally biased region" description="Basic and acidic residues" evidence="11">
    <location>
        <begin position="401"/>
        <end position="414"/>
    </location>
</feature>
<dbReference type="FunFam" id="1.10.565.10:FF:000041">
    <property type="entry name" value="Nuclear hormone receptor HR78"/>
    <property type="match status" value="1"/>
</dbReference>
<dbReference type="SMART" id="SM00430">
    <property type="entry name" value="HOLI"/>
    <property type="match status" value="1"/>
</dbReference>
<feature type="domain" description="NR LBD" evidence="13">
    <location>
        <begin position="447"/>
        <end position="690"/>
    </location>
</feature>
<keyword evidence="9 10" id="KW-0539">Nucleus</keyword>
<feature type="domain" description="Nuclear receptor" evidence="12">
    <location>
        <begin position="238"/>
        <end position="313"/>
    </location>
</feature>
<dbReference type="PROSITE" id="PS00031">
    <property type="entry name" value="NUCLEAR_REC_DBD_1"/>
    <property type="match status" value="1"/>
</dbReference>
<evidence type="ECO:0000313" key="14">
    <source>
        <dbReference type="EMBL" id="KAK4295378.1"/>
    </source>
</evidence>
<feature type="compositionally biased region" description="Pro residues" evidence="11">
    <location>
        <begin position="9"/>
        <end position="22"/>
    </location>
</feature>
<evidence type="ECO:0000259" key="12">
    <source>
        <dbReference type="PROSITE" id="PS51030"/>
    </source>
</evidence>
<dbReference type="InterPro" id="IPR035500">
    <property type="entry name" value="NHR-like_dom_sf"/>
</dbReference>
<keyword evidence="8 10" id="KW-0675">Receptor</keyword>
<dbReference type="PRINTS" id="PR00398">
    <property type="entry name" value="STRDHORMONER"/>
</dbReference>
<dbReference type="EMBL" id="JAWZYT010004089">
    <property type="protein sequence ID" value="KAK4295378.1"/>
    <property type="molecule type" value="Genomic_DNA"/>
</dbReference>
<keyword evidence="15" id="KW-1185">Reference proteome</keyword>
<evidence type="ECO:0000256" key="3">
    <source>
        <dbReference type="ARBA" id="ARBA00022771"/>
    </source>
</evidence>
<dbReference type="GO" id="GO:0008270">
    <property type="term" value="F:zinc ion binding"/>
    <property type="evidence" value="ECO:0007669"/>
    <property type="project" value="UniProtKB-KW"/>
</dbReference>
<feature type="compositionally biased region" description="Gly residues" evidence="11">
    <location>
        <begin position="39"/>
        <end position="50"/>
    </location>
</feature>
<dbReference type="FunFam" id="3.30.50.10:FF:000015">
    <property type="entry name" value="Nuclear receptor subfamily 2, group C, member 1"/>
    <property type="match status" value="1"/>
</dbReference>
<comment type="subcellular location">
    <subcellularLocation>
        <location evidence="1 10">Nucleus</location>
    </subcellularLocation>
</comment>
<feature type="compositionally biased region" description="Polar residues" evidence="11">
    <location>
        <begin position="354"/>
        <end position="363"/>
    </location>
</feature>
<name>A0AAE1NSH5_9EUCA</name>
<dbReference type="Gene3D" id="3.30.50.10">
    <property type="entry name" value="Erythroid Transcription Factor GATA-1, subunit A"/>
    <property type="match status" value="1"/>
</dbReference>
<evidence type="ECO:0000256" key="4">
    <source>
        <dbReference type="ARBA" id="ARBA00022833"/>
    </source>
</evidence>
<evidence type="ECO:0000256" key="1">
    <source>
        <dbReference type="ARBA" id="ARBA00004123"/>
    </source>
</evidence>
<evidence type="ECO:0000256" key="9">
    <source>
        <dbReference type="ARBA" id="ARBA00023242"/>
    </source>
</evidence>
<dbReference type="AlphaFoldDB" id="A0AAE1NSH5"/>
<keyword evidence="4 10" id="KW-0862">Zinc</keyword>
<gene>
    <name evidence="14" type="ORF">Pmani_032049</name>
</gene>
<dbReference type="Pfam" id="PF00104">
    <property type="entry name" value="Hormone_recep"/>
    <property type="match status" value="1"/>
</dbReference>
<dbReference type="InterPro" id="IPR000536">
    <property type="entry name" value="Nucl_hrmn_rcpt_lig-bd"/>
</dbReference>
<protein>
    <submittedName>
        <fullName evidence="14">Uncharacterized protein</fullName>
    </submittedName>
</protein>
<feature type="region of interest" description="Disordered" evidence="11">
    <location>
        <begin position="321"/>
        <end position="375"/>
    </location>
</feature>
<evidence type="ECO:0000256" key="7">
    <source>
        <dbReference type="ARBA" id="ARBA00023163"/>
    </source>
</evidence>
<dbReference type="Gene3D" id="1.10.565.10">
    <property type="entry name" value="Retinoid X Receptor"/>
    <property type="match status" value="1"/>
</dbReference>
<evidence type="ECO:0000256" key="10">
    <source>
        <dbReference type="RuleBase" id="RU004334"/>
    </source>
</evidence>
<keyword evidence="6 10" id="KW-0238">DNA-binding</keyword>
<keyword evidence="3 10" id="KW-0863">Zinc-finger</keyword>
<organism evidence="14 15">
    <name type="scientific">Petrolisthes manimaculis</name>
    <dbReference type="NCBI Taxonomy" id="1843537"/>
    <lineage>
        <taxon>Eukaryota</taxon>
        <taxon>Metazoa</taxon>
        <taxon>Ecdysozoa</taxon>
        <taxon>Arthropoda</taxon>
        <taxon>Crustacea</taxon>
        <taxon>Multicrustacea</taxon>
        <taxon>Malacostraca</taxon>
        <taxon>Eumalacostraca</taxon>
        <taxon>Eucarida</taxon>
        <taxon>Decapoda</taxon>
        <taxon>Pleocyemata</taxon>
        <taxon>Anomura</taxon>
        <taxon>Galatheoidea</taxon>
        <taxon>Porcellanidae</taxon>
        <taxon>Petrolisthes</taxon>
    </lineage>
</organism>
<dbReference type="PROSITE" id="PS51030">
    <property type="entry name" value="NUCLEAR_REC_DBD_2"/>
    <property type="match status" value="1"/>
</dbReference>
<proteinExistence type="inferred from homology"/>
<dbReference type="PROSITE" id="PS51843">
    <property type="entry name" value="NR_LBD"/>
    <property type="match status" value="1"/>
</dbReference>
<keyword evidence="7 10" id="KW-0804">Transcription</keyword>
<comment type="similarity">
    <text evidence="10">Belongs to the nuclear hormone receptor family.</text>
</comment>
<dbReference type="PANTHER" id="PTHR24083">
    <property type="entry name" value="NUCLEAR HORMONE RECEPTOR"/>
    <property type="match status" value="1"/>
</dbReference>
<dbReference type="SUPFAM" id="SSF48508">
    <property type="entry name" value="Nuclear receptor ligand-binding domain"/>
    <property type="match status" value="1"/>
</dbReference>
<evidence type="ECO:0000313" key="15">
    <source>
        <dbReference type="Proteomes" id="UP001292094"/>
    </source>
</evidence>
<dbReference type="SUPFAM" id="SSF57716">
    <property type="entry name" value="Glucocorticoid receptor-like (DNA-binding domain)"/>
    <property type="match status" value="1"/>
</dbReference>
<dbReference type="GO" id="GO:0043565">
    <property type="term" value="F:sequence-specific DNA binding"/>
    <property type="evidence" value="ECO:0007669"/>
    <property type="project" value="InterPro"/>
</dbReference>
<dbReference type="Proteomes" id="UP001292094">
    <property type="component" value="Unassembled WGS sequence"/>
</dbReference>
<evidence type="ECO:0000256" key="2">
    <source>
        <dbReference type="ARBA" id="ARBA00022723"/>
    </source>
</evidence>
<feature type="compositionally biased region" description="Basic and acidic residues" evidence="11">
    <location>
        <begin position="422"/>
        <end position="432"/>
    </location>
</feature>
<keyword evidence="5 10" id="KW-0805">Transcription regulation</keyword>
<sequence>MSQGTNSAPPTPPPPPPPPPSSSTPTGKGDGGERRVVGGQVGGEVEGGMICGEEGVRGTSGEIEGMMAITLTTLSTPGHYPHHSLYSWPLPSQLPPLLATILTTLHSWPLPSPTSFLSHYLHKPLPPIPSSAENSGDLVDSSTSALSNPLLVTSAGGLMVTNPALFTHTMLSAAPTLLLGNSPVLGREWLKELQERGGLAAAAAAAAAATNSGSDMDSRDLDTSHQYTSRNTGQPVAMDLCVVCGDRASGRHYGAISCEGCKGFFKRSIRKQLGYTCRGSKTCEVTKHHRNRCQYCRLQKCLAMGMRSDCKNDTKDLYKTVQSERKPNSYIGSGDRQDKEESPPLSINPLSGFEPSSLTTSKTPVVGKDIPSQPPTSLAELHLQMAKAFEGAFNMEAKESDWHEASNGDARQDDDSPATNGDGDRHTGTNDRQVVKRAMESMSKFNGSENGDCDDTESNSTYEVDGPLLADSLVPFNLTAPSPMPAYLNVHYICESASRLLFLSIHWARNIPSFQCLSHESQVSLVRGCWSELFTLGMAQCSRVMSLNTILTAIVSHLTQAAATEKLTPSRSKQVSEHISRLQDFVAAMTKLQPDEHEYAYLKTIVLFQYENVSGGKRGQIERLQERAAQELRLHVDDAYPETPDRFSRLLLKLPTLKALQPQVMEELFFAGLIGNVQIDSVIPYIMKMEMAE</sequence>
<accession>A0AAE1NSH5</accession>
<dbReference type="InterPro" id="IPR001723">
    <property type="entry name" value="Nuclear_hrmn_rcpt"/>
</dbReference>
<dbReference type="InterPro" id="IPR050274">
    <property type="entry name" value="Nuclear_hormone_rcpt_NR2"/>
</dbReference>
<dbReference type="SMART" id="SM00399">
    <property type="entry name" value="ZnF_C4"/>
    <property type="match status" value="1"/>
</dbReference>